<keyword evidence="3" id="KW-0804">Transcription</keyword>
<evidence type="ECO:0000313" key="6">
    <source>
        <dbReference type="Proteomes" id="UP000220353"/>
    </source>
</evidence>
<dbReference type="CDD" id="cd07377">
    <property type="entry name" value="WHTH_GntR"/>
    <property type="match status" value="1"/>
</dbReference>
<dbReference type="Proteomes" id="UP000220353">
    <property type="component" value="Unassembled WGS sequence"/>
</dbReference>
<dbReference type="SUPFAM" id="SSF46785">
    <property type="entry name" value="Winged helix' DNA-binding domain"/>
    <property type="match status" value="1"/>
</dbReference>
<accession>A0A2A6M5K1</accession>
<dbReference type="Pfam" id="PF00392">
    <property type="entry name" value="GntR"/>
    <property type="match status" value="1"/>
</dbReference>
<dbReference type="PANTHER" id="PTHR43537:SF24">
    <property type="entry name" value="GLUCONATE OPERON TRANSCRIPTIONAL REPRESSOR"/>
    <property type="match status" value="1"/>
</dbReference>
<keyword evidence="1" id="KW-0805">Transcription regulation</keyword>
<reference evidence="5 6" key="1">
    <citation type="submission" date="2017-09" db="EMBL/GenBank/DDBJ databases">
        <title>Comparative genomics of rhizobia isolated from Phaseolus vulgaris in China.</title>
        <authorList>
            <person name="Tong W."/>
        </authorList>
    </citation>
    <scope>NUCLEOTIDE SEQUENCE [LARGE SCALE GENOMIC DNA]</scope>
    <source>
        <strain evidence="5 6">PCH1</strain>
    </source>
</reference>
<dbReference type="SMART" id="SM00895">
    <property type="entry name" value="FCD"/>
    <property type="match status" value="1"/>
</dbReference>
<dbReference type="PROSITE" id="PS50949">
    <property type="entry name" value="HTH_GNTR"/>
    <property type="match status" value="1"/>
</dbReference>
<dbReference type="InterPro" id="IPR036388">
    <property type="entry name" value="WH-like_DNA-bd_sf"/>
</dbReference>
<dbReference type="PANTHER" id="PTHR43537">
    <property type="entry name" value="TRANSCRIPTIONAL REGULATOR, GNTR FAMILY"/>
    <property type="match status" value="1"/>
</dbReference>
<protein>
    <submittedName>
        <fullName evidence="5">GntR family transcriptional regulator</fullName>
    </submittedName>
</protein>
<dbReference type="GO" id="GO:0003700">
    <property type="term" value="F:DNA-binding transcription factor activity"/>
    <property type="evidence" value="ECO:0007669"/>
    <property type="project" value="InterPro"/>
</dbReference>
<organism evidence="5 6">
    <name type="scientific">Rhizobium fredii</name>
    <name type="common">Sinorhizobium fredii</name>
    <dbReference type="NCBI Taxonomy" id="380"/>
    <lineage>
        <taxon>Bacteria</taxon>
        <taxon>Pseudomonadati</taxon>
        <taxon>Pseudomonadota</taxon>
        <taxon>Alphaproteobacteria</taxon>
        <taxon>Hyphomicrobiales</taxon>
        <taxon>Rhizobiaceae</taxon>
        <taxon>Sinorhizobium/Ensifer group</taxon>
        <taxon>Sinorhizobium</taxon>
    </lineage>
</organism>
<dbReference type="PRINTS" id="PR00035">
    <property type="entry name" value="HTHGNTR"/>
</dbReference>
<dbReference type="InterPro" id="IPR036390">
    <property type="entry name" value="WH_DNA-bd_sf"/>
</dbReference>
<dbReference type="InterPro" id="IPR008920">
    <property type="entry name" value="TF_FadR/GntR_C"/>
</dbReference>
<sequence>MADTDLQIAKQSATLRAKVEETLRQAIAAGRFKPGQRLVERELCEKLGVGRTSVREALRQLEAEGLITSYPHKGPVVSTITYEEAVQLYTVRALLESFAGQQFAENGSAEDIATLQAAVVDFEAAAESGVGSRLIEAKNAFYDCLMDGSKNVFVRQMLTSLHNRINLLRMTSMIQPGRLRHSVAEIKEIAEAIKNRNGPVAAAACKHHIDMAAKVALEYLRKNTSNLSEISD</sequence>
<dbReference type="Gene3D" id="1.10.10.10">
    <property type="entry name" value="Winged helix-like DNA-binding domain superfamily/Winged helix DNA-binding domain"/>
    <property type="match status" value="1"/>
</dbReference>
<evidence type="ECO:0000256" key="2">
    <source>
        <dbReference type="ARBA" id="ARBA00023125"/>
    </source>
</evidence>
<dbReference type="InterPro" id="IPR011711">
    <property type="entry name" value="GntR_C"/>
</dbReference>
<name>A0A2A6M5K1_RHIFR</name>
<dbReference type="EMBL" id="NWTC01000001">
    <property type="protein sequence ID" value="PDT50123.1"/>
    <property type="molecule type" value="Genomic_DNA"/>
</dbReference>
<dbReference type="GO" id="GO:0043565">
    <property type="term" value="F:sequence-specific DNA binding"/>
    <property type="evidence" value="ECO:0007669"/>
    <property type="project" value="InterPro"/>
</dbReference>
<comment type="caution">
    <text evidence="5">The sequence shown here is derived from an EMBL/GenBank/DDBJ whole genome shotgun (WGS) entry which is preliminary data.</text>
</comment>
<dbReference type="SMART" id="SM00345">
    <property type="entry name" value="HTH_GNTR"/>
    <property type="match status" value="1"/>
</dbReference>
<evidence type="ECO:0000259" key="4">
    <source>
        <dbReference type="PROSITE" id="PS50949"/>
    </source>
</evidence>
<dbReference type="InterPro" id="IPR000485">
    <property type="entry name" value="AsnC-type_HTH_dom"/>
</dbReference>
<dbReference type="InterPro" id="IPR000524">
    <property type="entry name" value="Tscrpt_reg_HTH_GntR"/>
</dbReference>
<dbReference type="Pfam" id="PF07729">
    <property type="entry name" value="FCD"/>
    <property type="match status" value="1"/>
</dbReference>
<evidence type="ECO:0000313" key="5">
    <source>
        <dbReference type="EMBL" id="PDT50123.1"/>
    </source>
</evidence>
<dbReference type="Gene3D" id="1.20.120.530">
    <property type="entry name" value="GntR ligand-binding domain-like"/>
    <property type="match status" value="1"/>
</dbReference>
<proteinExistence type="predicted"/>
<dbReference type="AlphaFoldDB" id="A0A2A6M5K1"/>
<dbReference type="PRINTS" id="PR00033">
    <property type="entry name" value="HTHASNC"/>
</dbReference>
<dbReference type="SUPFAM" id="SSF48008">
    <property type="entry name" value="GntR ligand-binding domain-like"/>
    <property type="match status" value="1"/>
</dbReference>
<gene>
    <name evidence="5" type="ORF">CO661_00165</name>
</gene>
<evidence type="ECO:0000256" key="1">
    <source>
        <dbReference type="ARBA" id="ARBA00023015"/>
    </source>
</evidence>
<feature type="domain" description="HTH gntR-type" evidence="4">
    <location>
        <begin position="13"/>
        <end position="80"/>
    </location>
</feature>
<evidence type="ECO:0000256" key="3">
    <source>
        <dbReference type="ARBA" id="ARBA00023163"/>
    </source>
</evidence>
<keyword evidence="2" id="KW-0238">DNA-binding</keyword>
<dbReference type="RefSeq" id="WP_097586344.1">
    <property type="nucleotide sequence ID" value="NZ_NWTC01000001.1"/>
</dbReference>